<keyword evidence="8" id="KW-1185">Reference proteome</keyword>
<evidence type="ECO:0000313" key="8">
    <source>
        <dbReference type="Proteomes" id="UP000472676"/>
    </source>
</evidence>
<comment type="subcellular location">
    <subcellularLocation>
        <location evidence="1">Cell inner membrane</location>
    </subcellularLocation>
</comment>
<evidence type="ECO:0000256" key="4">
    <source>
        <dbReference type="ARBA" id="ARBA00022679"/>
    </source>
</evidence>
<dbReference type="PIRSF" id="PIRSF026649">
    <property type="entry name" value="MsbB"/>
    <property type="match status" value="1"/>
</dbReference>
<dbReference type="CDD" id="cd07984">
    <property type="entry name" value="LPLAT_LABLAT-like"/>
    <property type="match status" value="1"/>
</dbReference>
<keyword evidence="6 7" id="KW-0012">Acyltransferase</keyword>
<evidence type="ECO:0000256" key="6">
    <source>
        <dbReference type="ARBA" id="ARBA00023315"/>
    </source>
</evidence>
<keyword evidence="2" id="KW-1003">Cell membrane</keyword>
<protein>
    <submittedName>
        <fullName evidence="7">Lysophospholipid acyltransferase family protein</fullName>
    </submittedName>
</protein>
<keyword evidence="3" id="KW-0997">Cell inner membrane</keyword>
<reference evidence="7 8" key="1">
    <citation type="journal article" date="2014" name="Int. J. Syst. Evol. Microbiol.">
        <title>Solimonas terrae sp. nov., isolated from soil.</title>
        <authorList>
            <person name="Kim S.J."/>
            <person name="Moon J.Y."/>
            <person name="Weon H.Y."/>
            <person name="Ahn J.H."/>
            <person name="Chen W.M."/>
            <person name="Kwon S.W."/>
        </authorList>
    </citation>
    <scope>NUCLEOTIDE SEQUENCE [LARGE SCALE GENOMIC DNA]</scope>
    <source>
        <strain evidence="7 8">KIS83-12</strain>
    </source>
</reference>
<dbReference type="PANTHER" id="PTHR30606:SF10">
    <property type="entry name" value="PHOSPHATIDYLINOSITOL MANNOSIDE ACYLTRANSFERASE"/>
    <property type="match status" value="1"/>
</dbReference>
<gene>
    <name evidence="7" type="ORF">G7Y85_17335</name>
</gene>
<evidence type="ECO:0000256" key="3">
    <source>
        <dbReference type="ARBA" id="ARBA00022519"/>
    </source>
</evidence>
<dbReference type="PANTHER" id="PTHR30606">
    <property type="entry name" value="LIPID A BIOSYNTHESIS LAUROYL ACYLTRANSFERASE"/>
    <property type="match status" value="1"/>
</dbReference>
<dbReference type="GO" id="GO:0016746">
    <property type="term" value="F:acyltransferase activity"/>
    <property type="evidence" value="ECO:0007669"/>
    <property type="project" value="UniProtKB-KW"/>
</dbReference>
<evidence type="ECO:0000256" key="1">
    <source>
        <dbReference type="ARBA" id="ARBA00004533"/>
    </source>
</evidence>
<dbReference type="Proteomes" id="UP000472676">
    <property type="component" value="Unassembled WGS sequence"/>
</dbReference>
<dbReference type="GO" id="GO:0009247">
    <property type="term" value="P:glycolipid biosynthetic process"/>
    <property type="evidence" value="ECO:0007669"/>
    <property type="project" value="UniProtKB-ARBA"/>
</dbReference>
<sequence>MKSLVGFLLAALAILPLPILHGLAALASVPLWLLPGKPRRLTRWHLQHCLPEICARERRRLVRQSLGHMLKALIEAPAFWFGSRKRLDRWLADPHAARQIAELRAQGRGVIWLCPHWGAWELAGLFCSAHGPMTSLYKPQKGAVDALMLEGRSRLGAKLVPTTGAGVKALLTALKRNEMIGILPDHDPPPGSGVFAPLFGITAHTTELVSKLAARSGAPVWFCLAERLPLGKGYRFHLQPAPEGIADPTRGVAVLNTAIEAIVRRWPDQYWWAYERYRRQPAGQPSPYAQQKIRRN</sequence>
<dbReference type="EMBL" id="JAAMOW010000009">
    <property type="protein sequence ID" value="NGY06541.1"/>
    <property type="molecule type" value="Genomic_DNA"/>
</dbReference>
<dbReference type="RefSeq" id="WP_166260276.1">
    <property type="nucleotide sequence ID" value="NZ_JAAMOW010000009.1"/>
</dbReference>
<keyword evidence="5" id="KW-0472">Membrane</keyword>
<name>A0A6M2BWG5_9GAMM</name>
<comment type="caution">
    <text evidence="7">The sequence shown here is derived from an EMBL/GenBank/DDBJ whole genome shotgun (WGS) entry which is preliminary data.</text>
</comment>
<organism evidence="7 8">
    <name type="scientific">Solimonas terrae</name>
    <dbReference type="NCBI Taxonomy" id="1396819"/>
    <lineage>
        <taxon>Bacteria</taxon>
        <taxon>Pseudomonadati</taxon>
        <taxon>Pseudomonadota</taxon>
        <taxon>Gammaproteobacteria</taxon>
        <taxon>Nevskiales</taxon>
        <taxon>Nevskiaceae</taxon>
        <taxon>Solimonas</taxon>
    </lineage>
</organism>
<dbReference type="Pfam" id="PF03279">
    <property type="entry name" value="Lip_A_acyltrans"/>
    <property type="match status" value="1"/>
</dbReference>
<evidence type="ECO:0000256" key="5">
    <source>
        <dbReference type="ARBA" id="ARBA00023136"/>
    </source>
</evidence>
<keyword evidence="4 7" id="KW-0808">Transferase</keyword>
<dbReference type="AlphaFoldDB" id="A0A6M2BWG5"/>
<evidence type="ECO:0000256" key="2">
    <source>
        <dbReference type="ARBA" id="ARBA00022475"/>
    </source>
</evidence>
<dbReference type="InterPro" id="IPR004960">
    <property type="entry name" value="LipA_acyltrans"/>
</dbReference>
<evidence type="ECO:0000313" key="7">
    <source>
        <dbReference type="EMBL" id="NGY06541.1"/>
    </source>
</evidence>
<dbReference type="GO" id="GO:0005886">
    <property type="term" value="C:plasma membrane"/>
    <property type="evidence" value="ECO:0007669"/>
    <property type="project" value="UniProtKB-SubCell"/>
</dbReference>
<accession>A0A6M2BWG5</accession>
<proteinExistence type="predicted"/>